<dbReference type="InterPro" id="IPR029058">
    <property type="entry name" value="AB_hydrolase_fold"/>
</dbReference>
<dbReference type="Pfam" id="PF12146">
    <property type="entry name" value="Hydrolase_4"/>
    <property type="match status" value="1"/>
</dbReference>
<dbReference type="GO" id="GO:0016787">
    <property type="term" value="F:hydrolase activity"/>
    <property type="evidence" value="ECO:0007669"/>
    <property type="project" value="UniProtKB-KW"/>
</dbReference>
<comment type="caution">
    <text evidence="2">The sequence shown here is derived from an EMBL/GenBank/DDBJ whole genome shotgun (WGS) entry which is preliminary data.</text>
</comment>
<dbReference type="PANTHER" id="PTHR11614">
    <property type="entry name" value="PHOSPHOLIPASE-RELATED"/>
    <property type="match status" value="1"/>
</dbReference>
<reference evidence="2 3" key="1">
    <citation type="submission" date="2019-12" db="EMBL/GenBank/DDBJ databases">
        <title>Genomic-based taxomic classification of the family Erythrobacteraceae.</title>
        <authorList>
            <person name="Xu L."/>
        </authorList>
    </citation>
    <scope>NUCLEOTIDE SEQUENCE [LARGE SCALE GENOMIC DNA]</scope>
    <source>
        <strain evidence="2 3">100921-2</strain>
    </source>
</reference>
<dbReference type="SUPFAM" id="SSF53474">
    <property type="entry name" value="alpha/beta-Hydrolases"/>
    <property type="match status" value="1"/>
</dbReference>
<evidence type="ECO:0000313" key="3">
    <source>
        <dbReference type="Proteomes" id="UP000439522"/>
    </source>
</evidence>
<accession>A0A6I4TBI6</accession>
<dbReference type="Gene3D" id="3.40.50.1820">
    <property type="entry name" value="alpha/beta hydrolase"/>
    <property type="match status" value="1"/>
</dbReference>
<dbReference type="InterPro" id="IPR022742">
    <property type="entry name" value="Hydrolase_4"/>
</dbReference>
<sequence>MSDTGTDAERAARRRSIPDHAREATWTAADGHAIRRIDWHPASADAPRGSILFMAGRGDGYEKYLETLADWTGRGWRVTAADWRGQAGSGRLGADAITGHIADFGDWVGDLAALWADWAANTPAPHILAGHSMGGHIALRAVADGRLAPDAVILVAPMLGLHGPLPPAAMHAAARLAGSFGDLRRPAWKWSEKPGEPPVSRAHLLTHDAARYADELWWRAERPELVMGPGSWGWVVQAYASMRRLMAPGVLERVKMPVLILAAQNDKLVAYRAIAAAAARLPDCRLVTFGPESHHEILREVDAVRDRALAEIDSFLDSRAPPR</sequence>
<evidence type="ECO:0000313" key="2">
    <source>
        <dbReference type="EMBL" id="MXO74889.1"/>
    </source>
</evidence>
<dbReference type="Proteomes" id="UP000439522">
    <property type="component" value="Unassembled WGS sequence"/>
</dbReference>
<dbReference type="RefSeq" id="WP_160611467.1">
    <property type="nucleotide sequence ID" value="NZ_WTZA01000001.1"/>
</dbReference>
<feature type="domain" description="Serine aminopeptidase S33" evidence="1">
    <location>
        <begin position="46"/>
        <end position="302"/>
    </location>
</feature>
<evidence type="ECO:0000259" key="1">
    <source>
        <dbReference type="Pfam" id="PF12146"/>
    </source>
</evidence>
<dbReference type="AlphaFoldDB" id="A0A6I4TBI6"/>
<protein>
    <submittedName>
        <fullName evidence="2">Alpha/beta fold hydrolase</fullName>
    </submittedName>
</protein>
<gene>
    <name evidence="2" type="ORF">GRI40_06600</name>
</gene>
<dbReference type="InterPro" id="IPR051044">
    <property type="entry name" value="MAG_DAG_Lipase"/>
</dbReference>
<keyword evidence="2" id="KW-0378">Hydrolase</keyword>
<dbReference type="OrthoDB" id="9788260at2"/>
<keyword evidence="3" id="KW-1185">Reference proteome</keyword>
<proteinExistence type="predicted"/>
<dbReference type="EMBL" id="WTZA01000001">
    <property type="protein sequence ID" value="MXO74889.1"/>
    <property type="molecule type" value="Genomic_DNA"/>
</dbReference>
<name>A0A6I4TBI6_9SPHN</name>
<organism evidence="2 3">
    <name type="scientific">Tsuneonella aeria</name>
    <dbReference type="NCBI Taxonomy" id="1837929"/>
    <lineage>
        <taxon>Bacteria</taxon>
        <taxon>Pseudomonadati</taxon>
        <taxon>Pseudomonadota</taxon>
        <taxon>Alphaproteobacteria</taxon>
        <taxon>Sphingomonadales</taxon>
        <taxon>Erythrobacteraceae</taxon>
        <taxon>Tsuneonella</taxon>
    </lineage>
</organism>